<dbReference type="Proteomes" id="UP000282028">
    <property type="component" value="Unassembled WGS sequence"/>
</dbReference>
<dbReference type="OrthoDB" id="2679997at2"/>
<protein>
    <submittedName>
        <fullName evidence="2">Uncharacterized protein</fullName>
    </submittedName>
</protein>
<evidence type="ECO:0000256" key="1">
    <source>
        <dbReference type="SAM" id="MobiDB-lite"/>
    </source>
</evidence>
<dbReference type="AlphaFoldDB" id="A0A3M8BXK3"/>
<accession>A0A3M8BXK3</accession>
<sequence>MDVEVYYEGQRREAVPYSALPALHLFCRQYGFQFHWDPKQKRIDLDSGLKGKVCLLVAGGAEEGGGLEHEVLSLVETFLSSFGAHVLMQHKKTRLPAVSDSALRFTVKELRALDEPRLILFQGENERRRALLNHVFQELKQTGVSCHIRMSKQEKTSSILPVQLHIPLQFGPSEKQDLVEKIAFFLASGVLCFFQAGQQINPISYLPSHIVQALFGNTPLLGKEPAAQPHEGTSQSEEITEPEVVPEAQDMDTSTFNVVTEPEQVPEPSETPVSEEAPEISTESEVHATKESPSPSPQQKDPVLQERAVPLETEKRLEAEVYFDYTLMHSDTEDRPYLLIGSLFVKNTGTELLYNPIVCLRVSPLNGIRLGGQILPPNMLETLGVQSSAGIKGWKYLDDDWFSQAQERGEYWIAPIQPMMIPPKMNESFQNFQISLLKQETRTSLTVEGMVLFNDQQVHFMTNNRIAVSF</sequence>
<organism evidence="2 3">
    <name type="scientific">Brevibacillus invocatus</name>
    <dbReference type="NCBI Taxonomy" id="173959"/>
    <lineage>
        <taxon>Bacteria</taxon>
        <taxon>Bacillati</taxon>
        <taxon>Bacillota</taxon>
        <taxon>Bacilli</taxon>
        <taxon>Bacillales</taxon>
        <taxon>Paenibacillaceae</taxon>
        <taxon>Brevibacillus</taxon>
    </lineage>
</organism>
<feature type="compositionally biased region" description="Low complexity" evidence="1">
    <location>
        <begin position="258"/>
        <end position="275"/>
    </location>
</feature>
<comment type="caution">
    <text evidence="2">The sequence shown here is derived from an EMBL/GenBank/DDBJ whole genome shotgun (WGS) entry which is preliminary data.</text>
</comment>
<proteinExistence type="predicted"/>
<dbReference type="RefSeq" id="WP_122910984.1">
    <property type="nucleotide sequence ID" value="NZ_CBCSBE010000030.1"/>
</dbReference>
<evidence type="ECO:0000313" key="2">
    <source>
        <dbReference type="EMBL" id="RNB68063.1"/>
    </source>
</evidence>
<name>A0A3M8BXK3_9BACL</name>
<evidence type="ECO:0000313" key="3">
    <source>
        <dbReference type="Proteomes" id="UP000282028"/>
    </source>
</evidence>
<feature type="region of interest" description="Disordered" evidence="1">
    <location>
        <begin position="222"/>
        <end position="310"/>
    </location>
</feature>
<keyword evidence="3" id="KW-1185">Reference proteome</keyword>
<dbReference type="EMBL" id="RHHR01000047">
    <property type="protein sequence ID" value="RNB68063.1"/>
    <property type="molecule type" value="Genomic_DNA"/>
</dbReference>
<reference evidence="2 3" key="1">
    <citation type="submission" date="2018-10" db="EMBL/GenBank/DDBJ databases">
        <title>Phylogenomics of Brevibacillus.</title>
        <authorList>
            <person name="Dunlap C."/>
        </authorList>
    </citation>
    <scope>NUCLEOTIDE SEQUENCE [LARGE SCALE GENOMIC DNA]</scope>
    <source>
        <strain evidence="2 3">JCM 12215</strain>
    </source>
</reference>
<gene>
    <name evidence="2" type="ORF">EDM52_21505</name>
</gene>